<protein>
    <recommendedName>
        <fullName evidence="3">Polysaccharide pyruvyl transferase domain-containing protein</fullName>
    </recommendedName>
</protein>
<accession>A0A0S2LYT5</accession>
<dbReference type="AlphaFoldDB" id="A0A0S2LYT5"/>
<proteinExistence type="predicted"/>
<evidence type="ECO:0000313" key="1">
    <source>
        <dbReference type="EMBL" id="ALO66327.1"/>
    </source>
</evidence>
<evidence type="ECO:0000313" key="2">
    <source>
        <dbReference type="Proteomes" id="UP000059574"/>
    </source>
</evidence>
<dbReference type="EMBL" id="CP013200">
    <property type="protein sequence ID" value="ALO66327.1"/>
    <property type="molecule type" value="Genomic_DNA"/>
</dbReference>
<evidence type="ECO:0008006" key="3">
    <source>
        <dbReference type="Google" id="ProtNLM"/>
    </source>
</evidence>
<gene>
    <name evidence="1" type="ORF">AS189_07255</name>
</gene>
<reference evidence="1 2" key="2">
    <citation type="journal article" date="2016" name="J. Biotechnol.">
        <title>Complete genome sequence of Arthrobacter alpinus ERGS4:06, a yellow pigmented bacterium tolerant to cold and radiations isolated from Sikkim Himalaya.</title>
        <authorList>
            <person name="Kumar R."/>
            <person name="Singh D."/>
            <person name="Swarnkar M.K."/>
            <person name="Singh A.K."/>
            <person name="Kumar S."/>
        </authorList>
    </citation>
    <scope>NUCLEOTIDE SEQUENCE [LARGE SCALE GENOMIC DNA]</scope>
    <source>
        <strain evidence="1 2">ERGS4:06</strain>
    </source>
</reference>
<dbReference type="Proteomes" id="UP000059574">
    <property type="component" value="Chromosome"/>
</dbReference>
<name>A0A0S2LYT5_9MICC</name>
<reference evidence="2" key="1">
    <citation type="submission" date="2015-11" db="EMBL/GenBank/DDBJ databases">
        <authorList>
            <person name="Kumar R."/>
            <person name="Singh D."/>
            <person name="Swarnkar M.K."/>
            <person name="Singh A.K."/>
            <person name="Kumar S."/>
        </authorList>
    </citation>
    <scope>NUCLEOTIDE SEQUENCE [LARGE SCALE GENOMIC DNA]</scope>
    <source>
        <strain evidence="2">ERGS4:06</strain>
    </source>
</reference>
<dbReference type="RefSeq" id="WP_062286997.1">
    <property type="nucleotide sequence ID" value="NZ_CP013200.1"/>
</dbReference>
<dbReference type="OrthoDB" id="8444043at2"/>
<sequence>MADSAGLAPADMDARVTDLVKNLGSPHYDLGLLRLRQAGSLHLLGGGYINGMWPQHYGLIAGMRAVREMSGARLFATGLGLMPFDEQGSIDADSLFNGFEYASARDDASVRTFGVGPGIDDAFLGASAEMGRNSLAASSLCICIQNDTSDDGYLDQAVALARERIATATAAGRSVHYFEAIPGSDRTAFEQLRDLIPEENFIPFSEIWLNGLPLTASQEWLTTRFHFHVLAAAAGATGTVIGAKAGYYDVKHQSVLDLGSGWSYVDAGGIVSAPTSNTLRLNLPALVARKLAEAGKLYPEPPPAQVDGSLGKSLLRSVKRRIGA</sequence>
<organism evidence="1 2">
    <name type="scientific">Arthrobacter alpinus</name>
    <dbReference type="NCBI Taxonomy" id="656366"/>
    <lineage>
        <taxon>Bacteria</taxon>
        <taxon>Bacillati</taxon>
        <taxon>Actinomycetota</taxon>
        <taxon>Actinomycetes</taxon>
        <taxon>Micrococcales</taxon>
        <taxon>Micrococcaceae</taxon>
        <taxon>Arthrobacter</taxon>
    </lineage>
</organism>